<dbReference type="HOGENOM" id="CLU_196739_0_0_3"/>
<dbReference type="Proteomes" id="UP000003835">
    <property type="component" value="Unassembled WGS sequence"/>
</dbReference>
<dbReference type="AlphaFoldDB" id="B4VL76"/>
<dbReference type="Gene3D" id="1.10.260.40">
    <property type="entry name" value="lambda repressor-like DNA-binding domains"/>
    <property type="match status" value="1"/>
</dbReference>
<dbReference type="EMBL" id="DS989844">
    <property type="protein sequence ID" value="EDX77426.1"/>
    <property type="molecule type" value="Genomic_DNA"/>
</dbReference>
<reference evidence="2 3" key="1">
    <citation type="submission" date="2008-07" db="EMBL/GenBank/DDBJ databases">
        <authorList>
            <person name="Tandeau de Marsac N."/>
            <person name="Ferriera S."/>
            <person name="Johnson J."/>
            <person name="Kravitz S."/>
            <person name="Beeson K."/>
            <person name="Sutton G."/>
            <person name="Rogers Y.-H."/>
            <person name="Friedman R."/>
            <person name="Frazier M."/>
            <person name="Venter J.C."/>
        </authorList>
    </citation>
    <scope>NUCLEOTIDE SEQUENCE [LARGE SCALE GENOMIC DNA]</scope>
    <source>
        <strain evidence="2 3">PCC 7420</strain>
    </source>
</reference>
<organism evidence="2 3">
    <name type="scientific">Coleofasciculus chthonoplastes PCC 7420</name>
    <dbReference type="NCBI Taxonomy" id="118168"/>
    <lineage>
        <taxon>Bacteria</taxon>
        <taxon>Bacillati</taxon>
        <taxon>Cyanobacteriota</taxon>
        <taxon>Cyanophyceae</taxon>
        <taxon>Coleofasciculales</taxon>
        <taxon>Coleofasciculaceae</taxon>
        <taxon>Coleofasciculus</taxon>
    </lineage>
</organism>
<dbReference type="eggNOG" id="COG3093">
    <property type="taxonomic scope" value="Bacteria"/>
</dbReference>
<protein>
    <submittedName>
        <fullName evidence="2">Helix-turn-helix domain protein</fullName>
    </submittedName>
</protein>
<dbReference type="SMART" id="SM00530">
    <property type="entry name" value="HTH_XRE"/>
    <property type="match status" value="1"/>
</dbReference>
<evidence type="ECO:0000313" key="3">
    <source>
        <dbReference type="Proteomes" id="UP000003835"/>
    </source>
</evidence>
<keyword evidence="3" id="KW-1185">Reference proteome</keyword>
<dbReference type="InterPro" id="IPR010982">
    <property type="entry name" value="Lambda_DNA-bd_dom_sf"/>
</dbReference>
<dbReference type="SUPFAM" id="SSF47413">
    <property type="entry name" value="lambda repressor-like DNA-binding domains"/>
    <property type="match status" value="1"/>
</dbReference>
<dbReference type="GO" id="GO:0003677">
    <property type="term" value="F:DNA binding"/>
    <property type="evidence" value="ECO:0007669"/>
    <property type="project" value="InterPro"/>
</dbReference>
<evidence type="ECO:0000259" key="1">
    <source>
        <dbReference type="PROSITE" id="PS50943"/>
    </source>
</evidence>
<dbReference type="RefSeq" id="WP_006099534.1">
    <property type="nucleotide sequence ID" value="NZ_DS989844.1"/>
</dbReference>
<dbReference type="PROSITE" id="PS50943">
    <property type="entry name" value="HTH_CROC1"/>
    <property type="match status" value="1"/>
</dbReference>
<feature type="domain" description="HTH cro/C1-type" evidence="1">
    <location>
        <begin position="16"/>
        <end position="61"/>
    </location>
</feature>
<dbReference type="InterPro" id="IPR001387">
    <property type="entry name" value="Cro/C1-type_HTH"/>
</dbReference>
<sequence length="81" mass="9048">MGKAGQALRQTLDTYGISQNKLAVTLGVDRSMIFKWYHEKRDPTAETVVQIAQALKSINPSAAAEFIRLYVGEFLETEEDS</sequence>
<evidence type="ECO:0000313" key="2">
    <source>
        <dbReference type="EMBL" id="EDX77426.1"/>
    </source>
</evidence>
<dbReference type="Pfam" id="PF12844">
    <property type="entry name" value="HTH_19"/>
    <property type="match status" value="1"/>
</dbReference>
<gene>
    <name evidence="2" type="ORF">MC7420_563</name>
</gene>
<name>B4VL76_9CYAN</name>
<dbReference type="STRING" id="118168.MC7420_563"/>
<dbReference type="OrthoDB" id="465744at2"/>
<proteinExistence type="predicted"/>
<accession>B4VL76</accession>
<dbReference type="CDD" id="cd00093">
    <property type="entry name" value="HTH_XRE"/>
    <property type="match status" value="1"/>
</dbReference>